<keyword evidence="1" id="KW-0479">Metal-binding</keyword>
<dbReference type="Pfam" id="PF07883">
    <property type="entry name" value="Cupin_2"/>
    <property type="match status" value="1"/>
</dbReference>
<dbReference type="STRING" id="320771.Cflav_PD5321"/>
<comment type="caution">
    <text evidence="3">The sequence shown here is derived from an EMBL/GenBank/DDBJ whole genome shotgun (WGS) entry which is preliminary data.</text>
</comment>
<dbReference type="PANTHER" id="PTHR35848">
    <property type="entry name" value="OXALATE-BINDING PROTEIN"/>
    <property type="match status" value="1"/>
</dbReference>
<dbReference type="PANTHER" id="PTHR35848:SF9">
    <property type="entry name" value="SLL1358 PROTEIN"/>
    <property type="match status" value="1"/>
</dbReference>
<dbReference type="EMBL" id="ABOX02000004">
    <property type="protein sequence ID" value="EEF62686.1"/>
    <property type="molecule type" value="Genomic_DNA"/>
</dbReference>
<evidence type="ECO:0000259" key="2">
    <source>
        <dbReference type="Pfam" id="PF07883"/>
    </source>
</evidence>
<name>B9XCL8_PEDPL</name>
<dbReference type="Gene3D" id="2.60.120.10">
    <property type="entry name" value="Jelly Rolls"/>
    <property type="match status" value="1"/>
</dbReference>
<evidence type="ECO:0000313" key="4">
    <source>
        <dbReference type="Proteomes" id="UP000003688"/>
    </source>
</evidence>
<organism evidence="3 4">
    <name type="scientific">Pedosphaera parvula (strain Ellin514)</name>
    <dbReference type="NCBI Taxonomy" id="320771"/>
    <lineage>
        <taxon>Bacteria</taxon>
        <taxon>Pseudomonadati</taxon>
        <taxon>Verrucomicrobiota</taxon>
        <taxon>Pedosphaerae</taxon>
        <taxon>Pedosphaerales</taxon>
        <taxon>Pedosphaeraceae</taxon>
        <taxon>Pedosphaera</taxon>
    </lineage>
</organism>
<keyword evidence="4" id="KW-1185">Reference proteome</keyword>
<dbReference type="InterPro" id="IPR011051">
    <property type="entry name" value="RmlC_Cupin_sf"/>
</dbReference>
<protein>
    <submittedName>
        <fullName evidence="3">Cupin 2 conserved barrel domain protein</fullName>
    </submittedName>
</protein>
<dbReference type="InterPro" id="IPR051610">
    <property type="entry name" value="GPI/OXD"/>
</dbReference>
<gene>
    <name evidence="3" type="ORF">Cflav_PD5321</name>
</gene>
<dbReference type="AlphaFoldDB" id="B9XCL8"/>
<dbReference type="InterPro" id="IPR014710">
    <property type="entry name" value="RmlC-like_jellyroll"/>
</dbReference>
<evidence type="ECO:0000256" key="1">
    <source>
        <dbReference type="ARBA" id="ARBA00022723"/>
    </source>
</evidence>
<dbReference type="GO" id="GO:0046872">
    <property type="term" value="F:metal ion binding"/>
    <property type="evidence" value="ECO:0007669"/>
    <property type="project" value="UniProtKB-KW"/>
</dbReference>
<reference evidence="3 4" key="1">
    <citation type="journal article" date="2011" name="J. Bacteriol.">
        <title>Genome sequence of 'Pedosphaera parvula' Ellin514, an aerobic Verrucomicrobial isolate from pasture soil.</title>
        <authorList>
            <person name="Kant R."/>
            <person name="van Passel M.W."/>
            <person name="Sangwan P."/>
            <person name="Palva A."/>
            <person name="Lucas S."/>
            <person name="Copeland A."/>
            <person name="Lapidus A."/>
            <person name="Glavina Del Rio T."/>
            <person name="Dalin E."/>
            <person name="Tice H."/>
            <person name="Bruce D."/>
            <person name="Goodwin L."/>
            <person name="Pitluck S."/>
            <person name="Chertkov O."/>
            <person name="Larimer F.W."/>
            <person name="Land M.L."/>
            <person name="Hauser L."/>
            <person name="Brettin T.S."/>
            <person name="Detter J.C."/>
            <person name="Han S."/>
            <person name="de Vos W.M."/>
            <person name="Janssen P.H."/>
            <person name="Smidt H."/>
        </authorList>
    </citation>
    <scope>NUCLEOTIDE SEQUENCE [LARGE SCALE GENOMIC DNA]</scope>
    <source>
        <strain evidence="3 4">Ellin514</strain>
    </source>
</reference>
<feature type="domain" description="Cupin type-2" evidence="2">
    <location>
        <begin position="40"/>
        <end position="106"/>
    </location>
</feature>
<evidence type="ECO:0000313" key="3">
    <source>
        <dbReference type="EMBL" id="EEF62686.1"/>
    </source>
</evidence>
<proteinExistence type="predicted"/>
<dbReference type="InterPro" id="IPR013096">
    <property type="entry name" value="Cupin_2"/>
</dbReference>
<sequence>MHMENQEIISIQTAEHYTWGDRCDGWHLLRSAELSVIQEQMPPQTSEVAHFHGRSRQLFYVLSGTLSISVEGKVHSLNPEQGLEIAPQVTHRVYNDTDSNVRFMVISSPPSHGDRVVAGN</sequence>
<dbReference type="Proteomes" id="UP000003688">
    <property type="component" value="Unassembled WGS sequence"/>
</dbReference>
<accession>B9XCL8</accession>
<dbReference type="SUPFAM" id="SSF51182">
    <property type="entry name" value="RmlC-like cupins"/>
    <property type="match status" value="1"/>
</dbReference>